<organism evidence="2 3">
    <name type="scientific">Arthrobacter oryzae</name>
    <dbReference type="NCBI Taxonomy" id="409290"/>
    <lineage>
        <taxon>Bacteria</taxon>
        <taxon>Bacillati</taxon>
        <taxon>Actinomycetota</taxon>
        <taxon>Actinomycetes</taxon>
        <taxon>Micrococcales</taxon>
        <taxon>Micrococcaceae</taxon>
        <taxon>Arthrobacter</taxon>
    </lineage>
</organism>
<gene>
    <name evidence="2" type="ORF">D7003_15765</name>
</gene>
<keyword evidence="3" id="KW-1185">Reference proteome</keyword>
<dbReference type="AlphaFoldDB" id="A0A3N0BSD3"/>
<dbReference type="RefSeq" id="WP_123256366.1">
    <property type="nucleotide sequence ID" value="NZ_RBED01000126.1"/>
</dbReference>
<sequence>MYSFTFDHGPGCQLRNRDDGTRAADFERPYVNGTLDRAATSTEIELFYAIAGYMPTEAEFRNPYDPPPTAPVPMTTVTAGPLYQRVVAGLDPDVLALELTA</sequence>
<evidence type="ECO:0000256" key="1">
    <source>
        <dbReference type="SAM" id="MobiDB-lite"/>
    </source>
</evidence>
<evidence type="ECO:0000313" key="2">
    <source>
        <dbReference type="EMBL" id="RNL51584.1"/>
    </source>
</evidence>
<proteinExistence type="predicted"/>
<protein>
    <submittedName>
        <fullName evidence="2">Uncharacterized protein</fullName>
    </submittedName>
</protein>
<name>A0A3N0BSD3_9MICC</name>
<dbReference type="Proteomes" id="UP000273807">
    <property type="component" value="Unassembled WGS sequence"/>
</dbReference>
<dbReference type="EMBL" id="RBED01000126">
    <property type="protein sequence ID" value="RNL51584.1"/>
    <property type="molecule type" value="Genomic_DNA"/>
</dbReference>
<reference evidence="2 3" key="1">
    <citation type="submission" date="2018-10" db="EMBL/GenBank/DDBJ databases">
        <title>Genome sequencing of Arthrobacter oryzae TNB02.</title>
        <authorList>
            <person name="Cho Y.-J."/>
            <person name="Cho A."/>
            <person name="Kim O.-S."/>
        </authorList>
    </citation>
    <scope>NUCLEOTIDE SEQUENCE [LARGE SCALE GENOMIC DNA]</scope>
    <source>
        <strain evidence="2 3">TNB02</strain>
    </source>
</reference>
<feature type="region of interest" description="Disordered" evidence="1">
    <location>
        <begin position="1"/>
        <end position="20"/>
    </location>
</feature>
<comment type="caution">
    <text evidence="2">The sequence shown here is derived from an EMBL/GenBank/DDBJ whole genome shotgun (WGS) entry which is preliminary data.</text>
</comment>
<evidence type="ECO:0000313" key="3">
    <source>
        <dbReference type="Proteomes" id="UP000273807"/>
    </source>
</evidence>
<accession>A0A3N0BSD3</accession>